<feature type="compositionally biased region" description="Basic residues" evidence="1">
    <location>
        <begin position="157"/>
        <end position="166"/>
    </location>
</feature>
<dbReference type="InterPro" id="IPR054465">
    <property type="entry name" value="Integrase_p58-like_C"/>
</dbReference>
<accession>A0A8X6H546</accession>
<dbReference type="AlphaFoldDB" id="A0A8X6H546"/>
<dbReference type="OrthoDB" id="6428870at2759"/>
<evidence type="ECO:0000259" key="2">
    <source>
        <dbReference type="Pfam" id="PF22938"/>
    </source>
</evidence>
<evidence type="ECO:0000313" key="3">
    <source>
        <dbReference type="EMBL" id="GFR16754.1"/>
    </source>
</evidence>
<protein>
    <submittedName>
        <fullName evidence="3">Transposon Ty3-I Gag-Pol polyprotein</fullName>
    </submittedName>
</protein>
<name>A0A8X6H546_TRICU</name>
<proteinExistence type="predicted"/>
<dbReference type="EMBL" id="BMAO01007555">
    <property type="protein sequence ID" value="GFR16754.1"/>
    <property type="molecule type" value="Genomic_DNA"/>
</dbReference>
<dbReference type="Pfam" id="PF22938">
    <property type="entry name" value="Integrase_p58_C"/>
    <property type="match status" value="1"/>
</dbReference>
<evidence type="ECO:0000256" key="1">
    <source>
        <dbReference type="SAM" id="MobiDB-lite"/>
    </source>
</evidence>
<dbReference type="Proteomes" id="UP000887116">
    <property type="component" value="Unassembled WGS sequence"/>
</dbReference>
<organism evidence="3 4">
    <name type="scientific">Trichonephila clavata</name>
    <name type="common">Joro spider</name>
    <name type="synonym">Nephila clavata</name>
    <dbReference type="NCBI Taxonomy" id="2740835"/>
    <lineage>
        <taxon>Eukaryota</taxon>
        <taxon>Metazoa</taxon>
        <taxon>Ecdysozoa</taxon>
        <taxon>Arthropoda</taxon>
        <taxon>Chelicerata</taxon>
        <taxon>Arachnida</taxon>
        <taxon>Araneae</taxon>
        <taxon>Araneomorphae</taxon>
        <taxon>Entelegynae</taxon>
        <taxon>Araneoidea</taxon>
        <taxon>Nephilidae</taxon>
        <taxon>Trichonephila</taxon>
    </lineage>
</organism>
<reference evidence="3" key="1">
    <citation type="submission" date="2020-07" db="EMBL/GenBank/DDBJ databases">
        <title>Multicomponent nature underlies the extraordinary mechanical properties of spider dragline silk.</title>
        <authorList>
            <person name="Kono N."/>
            <person name="Nakamura H."/>
            <person name="Mori M."/>
            <person name="Yoshida Y."/>
            <person name="Ohtoshi R."/>
            <person name="Malay A.D."/>
            <person name="Moran D.A.P."/>
            <person name="Tomita M."/>
            <person name="Numata K."/>
            <person name="Arakawa K."/>
        </authorList>
    </citation>
    <scope>NUCLEOTIDE SEQUENCE</scope>
</reference>
<comment type="caution">
    <text evidence="3">The sequence shown here is derived from an EMBL/GenBank/DDBJ whole genome shotgun (WGS) entry which is preliminary data.</text>
</comment>
<sequence length="166" mass="19662">MFQEPIEYTAPDFVAQLVTQAEESRQMARIRTLEAQEKDRRRYNSRHRAVLYHPGDLVWIYIPVRKVGRSEKLLKKYSGPYQVLRKLSDVTYEVHDFDRTSKRRKSQDIVHVLRMKPYYDPDLQAHFNDSVASDDRRFGENIPSTGRNDYAGPTTRSRSKTLRQTR</sequence>
<gene>
    <name evidence="3" type="primary">TY3B-I_385</name>
    <name evidence="3" type="ORF">TNCT_657891</name>
</gene>
<feature type="domain" description="Integrase p58-like C-terminal" evidence="2">
    <location>
        <begin position="79"/>
        <end position="117"/>
    </location>
</feature>
<keyword evidence="4" id="KW-1185">Reference proteome</keyword>
<evidence type="ECO:0000313" key="4">
    <source>
        <dbReference type="Proteomes" id="UP000887116"/>
    </source>
</evidence>
<feature type="region of interest" description="Disordered" evidence="1">
    <location>
        <begin position="134"/>
        <end position="166"/>
    </location>
</feature>